<evidence type="ECO:0000313" key="2">
    <source>
        <dbReference type="Proteomes" id="UP000002186"/>
    </source>
</evidence>
<dbReference type="EMBL" id="CP001282">
    <property type="protein sequence ID" value="ACK55142.1"/>
    <property type="molecule type" value="Genomic_DNA"/>
</dbReference>
<dbReference type="InterPro" id="IPR029787">
    <property type="entry name" value="Nucleotide_cyclase"/>
</dbReference>
<protein>
    <recommendedName>
        <fullName evidence="3">Guanylate cyclase domain-containing protein</fullName>
    </recommendedName>
</protein>
<reference evidence="1 2" key="2">
    <citation type="journal article" date="2012" name="Stand. Genomic Sci.">
        <title>Complete genome sequence of Thauera aminoaromatica strain MZ1T.</title>
        <authorList>
            <person name="Jiang K."/>
            <person name="Sanseverino J."/>
            <person name="Chauhan A."/>
            <person name="Lucas S."/>
            <person name="Copeland A."/>
            <person name="Lapidus A."/>
            <person name="Del Rio T.G."/>
            <person name="Dalin E."/>
            <person name="Tice H."/>
            <person name="Bruce D."/>
            <person name="Goodwin L."/>
            <person name="Pitluck S."/>
            <person name="Sims D."/>
            <person name="Brettin T."/>
            <person name="Detter J.C."/>
            <person name="Han C."/>
            <person name="Chang Y.J."/>
            <person name="Larimer F."/>
            <person name="Land M."/>
            <person name="Hauser L."/>
            <person name="Kyrpides N.C."/>
            <person name="Mikhailova N."/>
            <person name="Moser S."/>
            <person name="Jegier P."/>
            <person name="Close D."/>
            <person name="Debruyn J.M."/>
            <person name="Wang Y."/>
            <person name="Layton A.C."/>
            <person name="Allen M.S."/>
            <person name="Sayler G.S."/>
        </authorList>
    </citation>
    <scope>NUCLEOTIDE SEQUENCE [LARGE SCALE GENOMIC DNA]</scope>
    <source>
        <strain evidence="1 2">MZ1T</strain>
        <plasmid evidence="1">pTha01</plasmid>
    </source>
</reference>
<name>B8F0H6_THASP</name>
<dbReference type="Gene3D" id="3.30.70.1230">
    <property type="entry name" value="Nucleotide cyclase"/>
    <property type="match status" value="1"/>
</dbReference>
<evidence type="ECO:0000313" key="1">
    <source>
        <dbReference type="EMBL" id="ACK55142.1"/>
    </source>
</evidence>
<proteinExistence type="predicted"/>
<geneLocation type="plasmid" evidence="1 2">
    <name>pTha01</name>
</geneLocation>
<organism evidence="1 2">
    <name type="scientific">Thauera aminoaromatica</name>
    <dbReference type="NCBI Taxonomy" id="164330"/>
    <lineage>
        <taxon>Bacteria</taxon>
        <taxon>Pseudomonadati</taxon>
        <taxon>Pseudomonadota</taxon>
        <taxon>Betaproteobacteria</taxon>
        <taxon>Rhodocyclales</taxon>
        <taxon>Zoogloeaceae</taxon>
        <taxon>Thauera</taxon>
    </lineage>
</organism>
<sequence>MQNITYEERAVAFIDVLGFSMLVDKSVHAVSAREELQSLVDMLETSIPLLNNGVCSTVPARLIPKHTYVSDSIILSAPLADPEIENYSGLDILIMRCIQLSHRFLGAGYLLRGGIAVGNVWHSDGNIVGPAYQEAYRLEGTGENPCIVLSESAKECWVKGFGGGSRMCVRDRETLIVNGLHDFYIVDKSHGGIERTFEKYRCIVDDNLVSELPVSAKAKWNWFKSFLEQEQSESANWVLSP</sequence>
<keyword evidence="2" id="KW-1185">Reference proteome</keyword>
<dbReference type="HOGENOM" id="CLU_075305_2_0_4"/>
<dbReference type="Proteomes" id="UP000002186">
    <property type="component" value="Plasmid pTha01"/>
</dbReference>
<gene>
    <name evidence="1" type="ordered locus">Tmz1t_2409</name>
</gene>
<dbReference type="KEGG" id="tmz:Tmz1t_2409"/>
<dbReference type="eggNOG" id="COG2114">
    <property type="taxonomic scope" value="Bacteria"/>
</dbReference>
<accession>B8F0H6</accession>
<dbReference type="SUPFAM" id="SSF55073">
    <property type="entry name" value="Nucleotide cyclase"/>
    <property type="match status" value="1"/>
</dbReference>
<dbReference type="RefSeq" id="WP_012592923.1">
    <property type="nucleotide sequence ID" value="NC_011667.1"/>
</dbReference>
<dbReference type="OrthoDB" id="9181325at2"/>
<dbReference type="AlphaFoldDB" id="B8F0H6"/>
<keyword evidence="1" id="KW-0614">Plasmid</keyword>
<evidence type="ECO:0008006" key="3">
    <source>
        <dbReference type="Google" id="ProtNLM"/>
    </source>
</evidence>
<reference evidence="2" key="1">
    <citation type="submission" date="2008-12" db="EMBL/GenBank/DDBJ databases">
        <title>Complete sequence of plasmid of Thauera sp. MZ1T.</title>
        <authorList>
            <consortium name="US DOE Joint Genome Institute"/>
            <person name="Lucas S."/>
            <person name="Copeland A."/>
            <person name="Lapidus A."/>
            <person name="Glavina del Rio T."/>
            <person name="Dalin E."/>
            <person name="Tice H."/>
            <person name="Bruce D."/>
            <person name="Goodwin L."/>
            <person name="Pitluck S."/>
            <person name="Sims D."/>
            <person name="Brettin T."/>
            <person name="Detter J.C."/>
            <person name="Han C."/>
            <person name="Larimer F."/>
            <person name="Land M."/>
            <person name="Hauser L."/>
            <person name="Kyrpides N."/>
            <person name="Mikhailova N."/>
            <person name="Sayler G.S."/>
        </authorList>
    </citation>
    <scope>NUCLEOTIDE SEQUENCE [LARGE SCALE GENOMIC DNA]</scope>
    <source>
        <strain evidence="2">MZ1T</strain>
        <plasmid evidence="2">pTha01</plasmid>
    </source>
</reference>